<name>A0A0D3H3N4_9ORYZ</name>
<evidence type="ECO:0000313" key="2">
    <source>
        <dbReference type="EnsemblPlants" id="OBART09G00830.1"/>
    </source>
</evidence>
<evidence type="ECO:0000256" key="1">
    <source>
        <dbReference type="SAM" id="MobiDB-lite"/>
    </source>
</evidence>
<protein>
    <submittedName>
        <fullName evidence="2">Uncharacterized protein</fullName>
    </submittedName>
</protein>
<sequence>MRWRRRRGVAGARSNDPQAWDQHSGKGDGEDGATTARTVAPRRRRCRAAAARSNVNLHRIQLCVLVKQNIE</sequence>
<dbReference type="HOGENOM" id="CLU_2744027_0_0_1"/>
<keyword evidence="3" id="KW-1185">Reference proteome</keyword>
<feature type="region of interest" description="Disordered" evidence="1">
    <location>
        <begin position="1"/>
        <end position="43"/>
    </location>
</feature>
<organism evidence="2">
    <name type="scientific">Oryza barthii</name>
    <dbReference type="NCBI Taxonomy" id="65489"/>
    <lineage>
        <taxon>Eukaryota</taxon>
        <taxon>Viridiplantae</taxon>
        <taxon>Streptophyta</taxon>
        <taxon>Embryophyta</taxon>
        <taxon>Tracheophyta</taxon>
        <taxon>Spermatophyta</taxon>
        <taxon>Magnoliopsida</taxon>
        <taxon>Liliopsida</taxon>
        <taxon>Poales</taxon>
        <taxon>Poaceae</taxon>
        <taxon>BOP clade</taxon>
        <taxon>Oryzoideae</taxon>
        <taxon>Oryzeae</taxon>
        <taxon>Oryzinae</taxon>
        <taxon>Oryza</taxon>
    </lineage>
</organism>
<evidence type="ECO:0000313" key="3">
    <source>
        <dbReference type="Proteomes" id="UP000026960"/>
    </source>
</evidence>
<dbReference type="PaxDb" id="65489-OBART09G00830.1"/>
<dbReference type="Gramene" id="OBART09G00830.1">
    <property type="protein sequence ID" value="OBART09G00830.1"/>
    <property type="gene ID" value="OBART09G00830"/>
</dbReference>
<dbReference type="AlphaFoldDB" id="A0A0D3H3N4"/>
<accession>A0A0D3H3N4</accession>
<dbReference type="EnsemblPlants" id="OBART09G00830.1">
    <property type="protein sequence ID" value="OBART09G00830.1"/>
    <property type="gene ID" value="OBART09G00830"/>
</dbReference>
<proteinExistence type="predicted"/>
<dbReference type="Proteomes" id="UP000026960">
    <property type="component" value="Chromosome 9"/>
</dbReference>
<reference evidence="2" key="2">
    <citation type="submission" date="2015-03" db="UniProtKB">
        <authorList>
            <consortium name="EnsemblPlants"/>
        </authorList>
    </citation>
    <scope>IDENTIFICATION</scope>
</reference>
<reference evidence="2" key="1">
    <citation type="journal article" date="2009" name="Rice">
        <title>De Novo Next Generation Sequencing of Plant Genomes.</title>
        <authorList>
            <person name="Rounsley S."/>
            <person name="Marri P.R."/>
            <person name="Yu Y."/>
            <person name="He R."/>
            <person name="Sisneros N."/>
            <person name="Goicoechea J.L."/>
            <person name="Lee S.J."/>
            <person name="Angelova A."/>
            <person name="Kudrna D."/>
            <person name="Luo M."/>
            <person name="Affourtit J."/>
            <person name="Desany B."/>
            <person name="Knight J."/>
            <person name="Niazi F."/>
            <person name="Egholm M."/>
            <person name="Wing R.A."/>
        </authorList>
    </citation>
    <scope>NUCLEOTIDE SEQUENCE [LARGE SCALE GENOMIC DNA]</scope>
    <source>
        <strain evidence="2">cv. IRGC 105608</strain>
    </source>
</reference>